<evidence type="ECO:0000256" key="1">
    <source>
        <dbReference type="SAM" id="MobiDB-lite"/>
    </source>
</evidence>
<dbReference type="RefSeq" id="XP_003654656.1">
    <property type="nucleotide sequence ID" value="XM_003654608.1"/>
</dbReference>
<sequence>MPKPARLTADGDKELESGQRRPLLMEGEVRNVARLAAAGEGKSGRGPSPQRSDDRPRGGAAYEYPSMASPGGDLSVDYTFKRMRPNKPSMTITHETTRCATGGPRHPVADSKNSGARRPGGDVYLVIIVTVNLVLVSNWIIQGRNAVPLRSFGTITCRLFGSDGHFSRPASVKDPRRRTQFRSHGFLKIPTLYVISDGNSESWSP</sequence>
<reference evidence="2 3" key="1">
    <citation type="journal article" date="2011" name="Nat. Biotechnol.">
        <title>Comparative genomic analysis of the thermophilic biomass-degrading fungi Myceliophthora thermophila and Thielavia terrestris.</title>
        <authorList>
            <person name="Berka R.M."/>
            <person name="Grigoriev I.V."/>
            <person name="Otillar R."/>
            <person name="Salamov A."/>
            <person name="Grimwood J."/>
            <person name="Reid I."/>
            <person name="Ishmael N."/>
            <person name="John T."/>
            <person name="Darmond C."/>
            <person name="Moisan M.-C."/>
            <person name="Henrissat B."/>
            <person name="Coutinho P.M."/>
            <person name="Lombard V."/>
            <person name="Natvig D.O."/>
            <person name="Lindquist E."/>
            <person name="Schmutz J."/>
            <person name="Lucas S."/>
            <person name="Harris P."/>
            <person name="Powlowski J."/>
            <person name="Bellemare A."/>
            <person name="Taylor D."/>
            <person name="Butler G."/>
            <person name="de Vries R.P."/>
            <person name="Allijn I.E."/>
            <person name="van den Brink J."/>
            <person name="Ushinsky S."/>
            <person name="Storms R."/>
            <person name="Powell A.J."/>
            <person name="Paulsen I.T."/>
            <person name="Elbourne L.D.H."/>
            <person name="Baker S.E."/>
            <person name="Magnuson J."/>
            <person name="LaBoissiere S."/>
            <person name="Clutterbuck A.J."/>
            <person name="Martinez D."/>
            <person name="Wogulis M."/>
            <person name="de Leon A.L."/>
            <person name="Rey M.W."/>
            <person name="Tsang A."/>
        </authorList>
    </citation>
    <scope>NUCLEOTIDE SEQUENCE [LARGE SCALE GENOMIC DNA]</scope>
    <source>
        <strain evidence="3">ATCC 38088 / NRRL 8126</strain>
    </source>
</reference>
<organism evidence="2 3">
    <name type="scientific">Thermothielavioides terrestris (strain ATCC 38088 / NRRL 8126)</name>
    <name type="common">Thielavia terrestris</name>
    <dbReference type="NCBI Taxonomy" id="578455"/>
    <lineage>
        <taxon>Eukaryota</taxon>
        <taxon>Fungi</taxon>
        <taxon>Dikarya</taxon>
        <taxon>Ascomycota</taxon>
        <taxon>Pezizomycotina</taxon>
        <taxon>Sordariomycetes</taxon>
        <taxon>Sordariomycetidae</taxon>
        <taxon>Sordariales</taxon>
        <taxon>Chaetomiaceae</taxon>
        <taxon>Thermothielavioides</taxon>
        <taxon>Thermothielavioides terrestris</taxon>
    </lineage>
</organism>
<dbReference type="AlphaFoldDB" id="G2R5M8"/>
<dbReference type="KEGG" id="ttt:THITE_117441"/>
<dbReference type="GeneID" id="11518972"/>
<protein>
    <submittedName>
        <fullName evidence="2">Uncharacterized protein</fullName>
    </submittedName>
</protein>
<proteinExistence type="predicted"/>
<gene>
    <name evidence="2" type="ORF">THITE_117441</name>
</gene>
<feature type="region of interest" description="Disordered" evidence="1">
    <location>
        <begin position="97"/>
        <end position="116"/>
    </location>
</feature>
<evidence type="ECO:0000313" key="3">
    <source>
        <dbReference type="Proteomes" id="UP000008181"/>
    </source>
</evidence>
<name>G2R5M8_THETT</name>
<dbReference type="HOGENOM" id="CLU_1338357_0_0_1"/>
<dbReference type="Proteomes" id="UP000008181">
    <property type="component" value="Chromosome 3"/>
</dbReference>
<dbReference type="EMBL" id="CP003011">
    <property type="protein sequence ID" value="AEO68320.1"/>
    <property type="molecule type" value="Genomic_DNA"/>
</dbReference>
<accession>G2R5M8</accession>
<feature type="region of interest" description="Disordered" evidence="1">
    <location>
        <begin position="1"/>
        <end position="66"/>
    </location>
</feature>
<feature type="compositionally biased region" description="Basic and acidic residues" evidence="1">
    <location>
        <begin position="9"/>
        <end position="19"/>
    </location>
</feature>
<evidence type="ECO:0000313" key="2">
    <source>
        <dbReference type="EMBL" id="AEO68320.1"/>
    </source>
</evidence>
<keyword evidence="3" id="KW-1185">Reference proteome</keyword>